<evidence type="ECO:0008006" key="4">
    <source>
        <dbReference type="Google" id="ProtNLM"/>
    </source>
</evidence>
<reference evidence="2 3" key="1">
    <citation type="journal article" date="2019" name="Int. J. Syst. Evol. Microbiol.">
        <title>The Global Catalogue of Microorganisms (GCM) 10K type strain sequencing project: providing services to taxonomists for standard genome sequencing and annotation.</title>
        <authorList>
            <consortium name="The Broad Institute Genomics Platform"/>
            <consortium name="The Broad Institute Genome Sequencing Center for Infectious Disease"/>
            <person name="Wu L."/>
            <person name="Ma J."/>
        </authorList>
    </citation>
    <scope>NUCLEOTIDE SEQUENCE [LARGE SCALE GENOMIC DNA]</scope>
    <source>
        <strain evidence="2 3">JCM 5062</strain>
    </source>
</reference>
<feature type="region of interest" description="Disordered" evidence="1">
    <location>
        <begin position="27"/>
        <end position="49"/>
    </location>
</feature>
<protein>
    <recommendedName>
        <fullName evidence="4">Lipoprotein</fullName>
    </recommendedName>
</protein>
<dbReference type="EMBL" id="BAAASR010000027">
    <property type="protein sequence ID" value="GAA2510250.1"/>
    <property type="molecule type" value="Genomic_DNA"/>
</dbReference>
<evidence type="ECO:0000256" key="1">
    <source>
        <dbReference type="SAM" id="MobiDB-lite"/>
    </source>
</evidence>
<organism evidence="2 3">
    <name type="scientific">Streptomyces gobitricini</name>
    <dbReference type="NCBI Taxonomy" id="68211"/>
    <lineage>
        <taxon>Bacteria</taxon>
        <taxon>Bacillati</taxon>
        <taxon>Actinomycetota</taxon>
        <taxon>Actinomycetes</taxon>
        <taxon>Kitasatosporales</taxon>
        <taxon>Streptomycetaceae</taxon>
        <taxon>Streptomyces</taxon>
    </lineage>
</organism>
<feature type="compositionally biased region" description="Pro residues" evidence="1">
    <location>
        <begin position="30"/>
        <end position="46"/>
    </location>
</feature>
<dbReference type="PROSITE" id="PS51257">
    <property type="entry name" value="PROKAR_LIPOPROTEIN"/>
    <property type="match status" value="1"/>
</dbReference>
<accession>A0ABN3MZD7</accession>
<evidence type="ECO:0000313" key="2">
    <source>
        <dbReference type="EMBL" id="GAA2510250.1"/>
    </source>
</evidence>
<sequence>MRLGVPHRGRRRTLPLTLLVSVTLLAGCSPRPPSDGDPKSPSPHPTSPIELCVSLIGHWAREELAGRAGGDFMQKGLSGGQNEILTAVVAAARDERERSGAAGAERVVTAETNRRCAERHGSGGPTGHPWQ</sequence>
<evidence type="ECO:0000313" key="3">
    <source>
        <dbReference type="Proteomes" id="UP001499942"/>
    </source>
</evidence>
<name>A0ABN3MZD7_9ACTN</name>
<keyword evidence="3" id="KW-1185">Reference proteome</keyword>
<dbReference type="RefSeq" id="WP_344364933.1">
    <property type="nucleotide sequence ID" value="NZ_BAAASR010000027.1"/>
</dbReference>
<gene>
    <name evidence="2" type="ORF">GCM10010393_48990</name>
</gene>
<proteinExistence type="predicted"/>
<feature type="compositionally biased region" description="Basic and acidic residues" evidence="1">
    <location>
        <begin position="112"/>
        <end position="121"/>
    </location>
</feature>
<feature type="compositionally biased region" description="Gly residues" evidence="1">
    <location>
        <begin position="122"/>
        <end position="131"/>
    </location>
</feature>
<feature type="region of interest" description="Disordered" evidence="1">
    <location>
        <begin position="96"/>
        <end position="131"/>
    </location>
</feature>
<comment type="caution">
    <text evidence="2">The sequence shown here is derived from an EMBL/GenBank/DDBJ whole genome shotgun (WGS) entry which is preliminary data.</text>
</comment>
<dbReference type="Proteomes" id="UP001499942">
    <property type="component" value="Unassembled WGS sequence"/>
</dbReference>